<feature type="repeat" description="ANK" evidence="3">
    <location>
        <begin position="793"/>
        <end position="825"/>
    </location>
</feature>
<dbReference type="PROSITE" id="PS50088">
    <property type="entry name" value="ANK_REPEAT"/>
    <property type="match status" value="6"/>
</dbReference>
<dbReference type="InterPro" id="IPR036770">
    <property type="entry name" value="Ankyrin_rpt-contain_sf"/>
</dbReference>
<comment type="caution">
    <text evidence="4">The sequence shown here is derived from an EMBL/GenBank/DDBJ whole genome shotgun (WGS) entry which is preliminary data.</text>
</comment>
<dbReference type="AlphaFoldDB" id="A0A9W8Z569"/>
<dbReference type="EMBL" id="JAPEVA010000141">
    <property type="protein sequence ID" value="KAJ4398042.1"/>
    <property type="molecule type" value="Genomic_DNA"/>
</dbReference>
<evidence type="ECO:0000313" key="4">
    <source>
        <dbReference type="EMBL" id="KAJ4398042.1"/>
    </source>
</evidence>
<keyword evidence="1" id="KW-0677">Repeat</keyword>
<keyword evidence="5" id="KW-1185">Reference proteome</keyword>
<feature type="repeat" description="ANK" evidence="3">
    <location>
        <begin position="760"/>
        <end position="792"/>
    </location>
</feature>
<organism evidence="4 5">
    <name type="scientific">Didymella pomorum</name>
    <dbReference type="NCBI Taxonomy" id="749634"/>
    <lineage>
        <taxon>Eukaryota</taxon>
        <taxon>Fungi</taxon>
        <taxon>Dikarya</taxon>
        <taxon>Ascomycota</taxon>
        <taxon>Pezizomycotina</taxon>
        <taxon>Dothideomycetes</taxon>
        <taxon>Pleosporomycetidae</taxon>
        <taxon>Pleosporales</taxon>
        <taxon>Pleosporineae</taxon>
        <taxon>Didymellaceae</taxon>
        <taxon>Didymella</taxon>
    </lineage>
</organism>
<evidence type="ECO:0000256" key="2">
    <source>
        <dbReference type="ARBA" id="ARBA00023043"/>
    </source>
</evidence>
<name>A0A9W8Z569_9PLEO</name>
<gene>
    <name evidence="4" type="ORF">N0V91_010507</name>
</gene>
<dbReference type="Pfam" id="PF12796">
    <property type="entry name" value="Ank_2"/>
    <property type="match status" value="2"/>
</dbReference>
<dbReference type="InterPro" id="IPR002110">
    <property type="entry name" value="Ankyrin_rpt"/>
</dbReference>
<evidence type="ECO:0000256" key="3">
    <source>
        <dbReference type="PROSITE-ProRule" id="PRU00023"/>
    </source>
</evidence>
<accession>A0A9W8Z569</accession>
<dbReference type="PROSITE" id="PS50297">
    <property type="entry name" value="ANK_REP_REGION"/>
    <property type="match status" value="5"/>
</dbReference>
<evidence type="ECO:0008006" key="6">
    <source>
        <dbReference type="Google" id="ProtNLM"/>
    </source>
</evidence>
<dbReference type="Gene3D" id="1.25.40.20">
    <property type="entry name" value="Ankyrin repeat-containing domain"/>
    <property type="match status" value="2"/>
</dbReference>
<dbReference type="Proteomes" id="UP001140510">
    <property type="component" value="Unassembled WGS sequence"/>
</dbReference>
<dbReference type="SUPFAM" id="SSF48403">
    <property type="entry name" value="Ankyrin repeat"/>
    <property type="match status" value="1"/>
</dbReference>
<reference evidence="4" key="1">
    <citation type="submission" date="2022-10" db="EMBL/GenBank/DDBJ databases">
        <title>Tapping the CABI collections for fungal endophytes: first genome assemblies for Collariella, Neodidymelliopsis, Ascochyta clinopodiicola, Didymella pomorum, Didymosphaeria variabile, Neocosmospora piperis and Neocucurbitaria cava.</title>
        <authorList>
            <person name="Hill R."/>
        </authorList>
    </citation>
    <scope>NUCLEOTIDE SEQUENCE</scope>
    <source>
        <strain evidence="4">IMI 355091</strain>
    </source>
</reference>
<protein>
    <recommendedName>
        <fullName evidence="6">Heterokaryon incompatibility domain-containing protein</fullName>
    </recommendedName>
</protein>
<feature type="repeat" description="ANK" evidence="3">
    <location>
        <begin position="687"/>
        <end position="721"/>
    </location>
</feature>
<proteinExistence type="predicted"/>
<keyword evidence="2 3" id="KW-0040">ANK repeat</keyword>
<feature type="repeat" description="ANK" evidence="3">
    <location>
        <begin position="586"/>
        <end position="618"/>
    </location>
</feature>
<feature type="repeat" description="ANK" evidence="3">
    <location>
        <begin position="619"/>
        <end position="651"/>
    </location>
</feature>
<feature type="repeat" description="ANK" evidence="3">
    <location>
        <begin position="826"/>
        <end position="858"/>
    </location>
</feature>
<dbReference type="PANTHER" id="PTHR24126">
    <property type="entry name" value="ANKYRIN REPEAT, PH AND SEC7 DOMAIN CONTAINING PROTEIN SECG-RELATED"/>
    <property type="match status" value="1"/>
</dbReference>
<dbReference type="SMART" id="SM00248">
    <property type="entry name" value="ANK"/>
    <property type="match status" value="8"/>
</dbReference>
<evidence type="ECO:0000256" key="1">
    <source>
        <dbReference type="ARBA" id="ARBA00022737"/>
    </source>
</evidence>
<dbReference type="OrthoDB" id="2426273at2759"/>
<sequence>MASYDLTTIMDALQAYQRSESRQPNNRVVKQYLLNKGVSEPIAQSNSMNELCYWTEKELDEVFGNLAVAHGAPLGHLVSFAIRQSQIAHATDFVKPTFDKVQESVDKMGALCVNRSGKFCTNPAGGFVALSHVWSQGLGGDDDNRGLHRDLLHQVFDKVEPLGIKWVWTDSLAIPGGKRALNFLEEELKGKLINAMANIYREARMVIVFDALCLQLNSTNPVQVAIMLSLGNWLTRMWTYQEIKLAKMAVVLTKKGPISFSAICRYLKDKAVAEFPQEWEGDARGKYPSIAKTFLRLQRNDEVGVSLPDVAIGCGYREAWDKLDYARAIYPTLNIEWRPHYSTTQAMRKMYSTQQRHASRLILFHGPLRASFPGWAPAVFNGLKDCKIIEPGVWKLRGLQRAWLTTKVKFIYEREADRFYLALESDHVAQCQSVAVISQQTVRDASESITLFEKAVRKGNGYLLTDERLDANDQRRFSIVGLLVEKFTLADDQEAWVCLTVAVGQTEKYYKAERSEWLLLHENPTSRDPMNGKGASELNYRLLHTVRPSPTRDFAEYPLHLAAHKDDGEWCRALLAVIDCNATDPRGWTPLQVAAASGSCKAAAVLIEAGAEIDTFNMSGNSALILAVDNIHVEMVLLLCGAGAGLNACSEEEGFGSALVTAVRRNNLELVSLLVAFGADATGVDAAGWSPLVAAVIGDDNDELILDTLLEAGADPNIPSHGLLPLSLAAQKGHASSVVKLLRNEADLQKKALPDLDLGHGNSPLHHAINSGSLSTVCALLEAGARTNDEYRDGWTPMMIAAKEGDHEIGKALKVNGASLDKSGADGLTPLHVAAMSGSRVFYKWLITAGVNPGVPDNRGRTAKEIVNDFQL</sequence>
<dbReference type="PANTHER" id="PTHR24126:SF14">
    <property type="entry name" value="ANK_REP_REGION DOMAIN-CONTAINING PROTEIN"/>
    <property type="match status" value="1"/>
</dbReference>
<evidence type="ECO:0000313" key="5">
    <source>
        <dbReference type="Proteomes" id="UP001140510"/>
    </source>
</evidence>